<evidence type="ECO:0000313" key="4">
    <source>
        <dbReference type="Proteomes" id="UP000190027"/>
    </source>
</evidence>
<keyword evidence="1" id="KW-0812">Transmembrane</keyword>
<gene>
    <name evidence="3" type="ORF">SAMN02745704_00375</name>
</gene>
<dbReference type="OrthoDB" id="9793491at2"/>
<keyword evidence="1" id="KW-1133">Transmembrane helix</keyword>
<feature type="transmembrane region" description="Helical" evidence="1">
    <location>
        <begin position="92"/>
        <end position="113"/>
    </location>
</feature>
<dbReference type="Pfam" id="PF14358">
    <property type="entry name" value="DUF4405"/>
    <property type="match status" value="1"/>
</dbReference>
<dbReference type="RefSeq" id="WP_078715944.1">
    <property type="nucleotide sequence ID" value="NZ_FUYC01000001.1"/>
</dbReference>
<feature type="domain" description="Flavinylation-associated cytochrome" evidence="2">
    <location>
        <begin position="6"/>
        <end position="71"/>
    </location>
</feature>
<dbReference type="Proteomes" id="UP000190027">
    <property type="component" value="Unassembled WGS sequence"/>
</dbReference>
<evidence type="ECO:0000313" key="3">
    <source>
        <dbReference type="EMBL" id="SKA72410.1"/>
    </source>
</evidence>
<accession>A0A1T4W567</accession>
<organism evidence="3 4">
    <name type="scientific">Paucidesulfovibrio gracilis DSM 16080</name>
    <dbReference type="NCBI Taxonomy" id="1121449"/>
    <lineage>
        <taxon>Bacteria</taxon>
        <taxon>Pseudomonadati</taxon>
        <taxon>Thermodesulfobacteriota</taxon>
        <taxon>Desulfovibrionia</taxon>
        <taxon>Desulfovibrionales</taxon>
        <taxon>Desulfovibrionaceae</taxon>
        <taxon>Paucidesulfovibrio</taxon>
    </lineage>
</organism>
<evidence type="ECO:0000256" key="1">
    <source>
        <dbReference type="SAM" id="Phobius"/>
    </source>
</evidence>
<feature type="transmembrane region" description="Helical" evidence="1">
    <location>
        <begin position="48"/>
        <end position="71"/>
    </location>
</feature>
<dbReference type="AlphaFoldDB" id="A0A1T4W567"/>
<dbReference type="InterPro" id="IPR025517">
    <property type="entry name" value="DUF4405"/>
</dbReference>
<name>A0A1T4W567_9BACT</name>
<dbReference type="STRING" id="1121449.SAMN02745704_00375"/>
<keyword evidence="4" id="KW-1185">Reference proteome</keyword>
<reference evidence="3 4" key="1">
    <citation type="submission" date="2017-02" db="EMBL/GenBank/DDBJ databases">
        <authorList>
            <person name="Peterson S.W."/>
        </authorList>
    </citation>
    <scope>NUCLEOTIDE SEQUENCE [LARGE SCALE GENOMIC DNA]</scope>
    <source>
        <strain evidence="3 4">DSM 16080</strain>
    </source>
</reference>
<proteinExistence type="predicted"/>
<evidence type="ECO:0000259" key="2">
    <source>
        <dbReference type="Pfam" id="PF14358"/>
    </source>
</evidence>
<keyword evidence="1" id="KW-0472">Membrane</keyword>
<dbReference type="EMBL" id="FUYC01000001">
    <property type="protein sequence ID" value="SKA72410.1"/>
    <property type="molecule type" value="Genomic_DNA"/>
</dbReference>
<sequence length="273" mass="30350">MFRKSVSLTVLLSFCLLLATSVVLYYEPHGRVAYWADWRLLGLGKAQWDALHISLGALFLFASLLHIWLNWKAVLLAMKNRARQLVVLTPPMVAALMVTLYFTLGALLGFPGVQQILDFSEDLKTSHVAEYGNPPYAHAELSTVREFADFLQLDSEQIVQSLREQGMNATPETTLLELARANNTSPRHIHEAMRSGLNADPFTLLPPRAPEGSGKMPLHAFCANYGLPLDRALQRLQAAGLEPDPNATLKALAERYGMDPVTLYTILRTGKRP</sequence>
<protein>
    <recommendedName>
        <fullName evidence="2">Flavinylation-associated cytochrome domain-containing protein</fullName>
    </recommendedName>
</protein>